<evidence type="ECO:0000256" key="3">
    <source>
        <dbReference type="SAM" id="Phobius"/>
    </source>
</evidence>
<keyword evidence="2 6" id="KW-0436">Ligase</keyword>
<dbReference type="PANTHER" id="PTHR24096:SF149">
    <property type="entry name" value="AMP-BINDING DOMAIN-CONTAINING PROTEIN-RELATED"/>
    <property type="match status" value="1"/>
</dbReference>
<dbReference type="PANTHER" id="PTHR24096">
    <property type="entry name" value="LONG-CHAIN-FATTY-ACID--COA LIGASE"/>
    <property type="match status" value="1"/>
</dbReference>
<dbReference type="InterPro" id="IPR020845">
    <property type="entry name" value="AMP-binding_CS"/>
</dbReference>
<dbReference type="Pfam" id="PF13193">
    <property type="entry name" value="AMP-binding_C"/>
    <property type="match status" value="1"/>
</dbReference>
<dbReference type="InterPro" id="IPR045851">
    <property type="entry name" value="AMP-bd_C_sf"/>
</dbReference>
<proteinExistence type="inferred from homology"/>
<dbReference type="Gene3D" id="3.30.300.30">
    <property type="match status" value="1"/>
</dbReference>
<evidence type="ECO:0000313" key="6">
    <source>
        <dbReference type="EMBL" id="GHO54844.1"/>
    </source>
</evidence>
<sequence>MLTKMVAPELFRPPVEFPDVPYDHLLRKTAEQYPERTAIIYHDLYFTYREVVSMVNSVANGMHELGLRKGERICLFTTNRPEYTVTFIAAATLGLVASPMNPAYKEREVAYQLENSEASAILVQRELVPILQLALNNTKLPHLKHIFVTGSQAPESLPEAIALSQLIRNYAPTYQKHADITGDDLLALPYSSGTTGLPKGTMLTHRNMTTNNLQFTTALQTTPNDVALIFLPFYHIYGVMLMGGFLACGATQVLMERFDLVQSLELCERHNVTYYFAVPPIVLALANAPIDLGKMKSVKYIFSGAAPLPMDPTRRLKEKTGINVVQGYGLTETSPLTHSQPKDPALVRTESVGLPVHNTEIRIMDIETGERELPLGETGEIVIRGPQVMKGYWKAPEETARVLRDGWLYTGDIGYLDAEGYTYIVDRKKEMIKYKGFGVAPAELESLLMEHPAVMDSAVIGIPDDEAGELIKGFVVLRPGQSATPDEIMAFANGKLAGYKRFHFIEQIDALPKTASGKILRRELKEREKALKLTQE</sequence>
<dbReference type="InterPro" id="IPR025110">
    <property type="entry name" value="AMP-bd_C"/>
</dbReference>
<protein>
    <submittedName>
        <fullName evidence="6">Long-chain-fatty-acid--CoA ligase</fullName>
    </submittedName>
</protein>
<dbReference type="InterPro" id="IPR042099">
    <property type="entry name" value="ANL_N_sf"/>
</dbReference>
<evidence type="ECO:0000259" key="4">
    <source>
        <dbReference type="Pfam" id="PF00501"/>
    </source>
</evidence>
<comment type="similarity">
    <text evidence="1">Belongs to the ATP-dependent AMP-binding enzyme family.</text>
</comment>
<dbReference type="Pfam" id="PF00501">
    <property type="entry name" value="AMP-binding"/>
    <property type="match status" value="1"/>
</dbReference>
<reference evidence="6 7" key="1">
    <citation type="journal article" date="2021" name="Int. J. Syst. Evol. Microbiol.">
        <title>Reticulibacter mediterranei gen. nov., sp. nov., within the new family Reticulibacteraceae fam. nov., and Ktedonospora formicarum gen. nov., sp. nov., Ktedonobacter robiniae sp. nov., Dictyobacter formicarum sp. nov. and Dictyobacter arantiisoli sp. nov., belonging to the class Ktedonobacteria.</title>
        <authorList>
            <person name="Yabe S."/>
            <person name="Zheng Y."/>
            <person name="Wang C.M."/>
            <person name="Sakai Y."/>
            <person name="Abe K."/>
            <person name="Yokota A."/>
            <person name="Donadio S."/>
            <person name="Cavaletti L."/>
            <person name="Monciardini P."/>
        </authorList>
    </citation>
    <scope>NUCLEOTIDE SEQUENCE [LARGE SCALE GENOMIC DNA]</scope>
    <source>
        <strain evidence="6 7">SOSP1-30</strain>
    </source>
</reference>
<feature type="domain" description="AMP-dependent synthetase/ligase" evidence="4">
    <location>
        <begin position="27"/>
        <end position="393"/>
    </location>
</feature>
<comment type="caution">
    <text evidence="6">The sequence shown here is derived from an EMBL/GenBank/DDBJ whole genome shotgun (WGS) entry which is preliminary data.</text>
</comment>
<evidence type="ECO:0000313" key="7">
    <source>
        <dbReference type="Proteomes" id="UP000654345"/>
    </source>
</evidence>
<dbReference type="InterPro" id="IPR000873">
    <property type="entry name" value="AMP-dep_synth/lig_dom"/>
</dbReference>
<name>A0ABQ3UQ05_9CHLR</name>
<gene>
    <name evidence="6" type="primary">lcfA</name>
    <name evidence="6" type="ORF">KSB_33190</name>
</gene>
<keyword evidence="3" id="KW-0472">Membrane</keyword>
<feature type="transmembrane region" description="Helical" evidence="3">
    <location>
        <begin position="226"/>
        <end position="252"/>
    </location>
</feature>
<dbReference type="EMBL" id="BNJG01000001">
    <property type="protein sequence ID" value="GHO54844.1"/>
    <property type="molecule type" value="Genomic_DNA"/>
</dbReference>
<keyword evidence="7" id="KW-1185">Reference proteome</keyword>
<dbReference type="PROSITE" id="PS00455">
    <property type="entry name" value="AMP_BINDING"/>
    <property type="match status" value="1"/>
</dbReference>
<organism evidence="6 7">
    <name type="scientific">Ktedonobacter robiniae</name>
    <dbReference type="NCBI Taxonomy" id="2778365"/>
    <lineage>
        <taxon>Bacteria</taxon>
        <taxon>Bacillati</taxon>
        <taxon>Chloroflexota</taxon>
        <taxon>Ktedonobacteria</taxon>
        <taxon>Ktedonobacterales</taxon>
        <taxon>Ktedonobacteraceae</taxon>
        <taxon>Ktedonobacter</taxon>
    </lineage>
</organism>
<evidence type="ECO:0000256" key="2">
    <source>
        <dbReference type="ARBA" id="ARBA00022598"/>
    </source>
</evidence>
<keyword evidence="3" id="KW-1133">Transmembrane helix</keyword>
<dbReference type="RefSeq" id="WP_201371510.1">
    <property type="nucleotide sequence ID" value="NZ_BNJG01000001.1"/>
</dbReference>
<dbReference type="SUPFAM" id="SSF56801">
    <property type="entry name" value="Acetyl-CoA synthetase-like"/>
    <property type="match status" value="1"/>
</dbReference>
<evidence type="ECO:0000256" key="1">
    <source>
        <dbReference type="ARBA" id="ARBA00006432"/>
    </source>
</evidence>
<feature type="domain" description="AMP-binding enzyme C-terminal" evidence="5">
    <location>
        <begin position="443"/>
        <end position="518"/>
    </location>
</feature>
<feature type="transmembrane region" description="Helical" evidence="3">
    <location>
        <begin position="272"/>
        <end position="290"/>
    </location>
</feature>
<keyword evidence="3" id="KW-0812">Transmembrane</keyword>
<dbReference type="GO" id="GO:0016874">
    <property type="term" value="F:ligase activity"/>
    <property type="evidence" value="ECO:0007669"/>
    <property type="project" value="UniProtKB-KW"/>
</dbReference>
<dbReference type="Proteomes" id="UP000654345">
    <property type="component" value="Unassembled WGS sequence"/>
</dbReference>
<evidence type="ECO:0000259" key="5">
    <source>
        <dbReference type="Pfam" id="PF13193"/>
    </source>
</evidence>
<accession>A0ABQ3UQ05</accession>
<dbReference type="Gene3D" id="3.40.50.12780">
    <property type="entry name" value="N-terminal domain of ligase-like"/>
    <property type="match status" value="1"/>
</dbReference>